<name>A0ABM9FLP7_9VIBR</name>
<protein>
    <recommendedName>
        <fullName evidence="3">Lipoprotein</fullName>
    </recommendedName>
</protein>
<sequence length="151" mass="17545">MCYDLTMIKYKKKIYLLSLCLLFGCKTTEQILQERELVISNMDNLDICYNLGKQDDFDYWKLIKNEQFHRENVTHSWDVPNDLCDKAIEMGRAALLKSEIRKQKHKDELVDAINSASKSISDGYKKSAEIYGSQTRTTCQSYGSETNCITY</sequence>
<dbReference type="EMBL" id="CALYLK010000016">
    <property type="protein sequence ID" value="CAH8204952.1"/>
    <property type="molecule type" value="Genomic_DNA"/>
</dbReference>
<evidence type="ECO:0000313" key="2">
    <source>
        <dbReference type="Proteomes" id="UP001152658"/>
    </source>
</evidence>
<keyword evidence="2" id="KW-1185">Reference proteome</keyword>
<dbReference type="Proteomes" id="UP001152658">
    <property type="component" value="Unassembled WGS sequence"/>
</dbReference>
<comment type="caution">
    <text evidence="1">The sequence shown here is derived from an EMBL/GenBank/DDBJ whole genome shotgun (WGS) entry which is preliminary data.</text>
</comment>
<proteinExistence type="predicted"/>
<evidence type="ECO:0008006" key="3">
    <source>
        <dbReference type="Google" id="ProtNLM"/>
    </source>
</evidence>
<reference evidence="1" key="1">
    <citation type="submission" date="2022-06" db="EMBL/GenBank/DDBJ databases">
        <authorList>
            <person name="Goudenege D."/>
            <person name="Le Roux F."/>
        </authorList>
    </citation>
    <scope>NUCLEOTIDE SEQUENCE</scope>
    <source>
        <strain evidence="1">12-063</strain>
    </source>
</reference>
<accession>A0ABM9FLP7</accession>
<gene>
    <name evidence="1" type="ORF">VAE063_1140001</name>
</gene>
<evidence type="ECO:0000313" key="1">
    <source>
        <dbReference type="EMBL" id="CAH8204952.1"/>
    </source>
</evidence>
<organism evidence="1 2">
    <name type="scientific">Vibrio aestuarianus</name>
    <dbReference type="NCBI Taxonomy" id="28171"/>
    <lineage>
        <taxon>Bacteria</taxon>
        <taxon>Pseudomonadati</taxon>
        <taxon>Pseudomonadota</taxon>
        <taxon>Gammaproteobacteria</taxon>
        <taxon>Vibrionales</taxon>
        <taxon>Vibrionaceae</taxon>
        <taxon>Vibrio</taxon>
    </lineage>
</organism>